<keyword evidence="6" id="KW-0012">Acyltransferase</keyword>
<organism evidence="6 7">
    <name type="scientific">Chryseosolibacter histidini</name>
    <dbReference type="NCBI Taxonomy" id="2782349"/>
    <lineage>
        <taxon>Bacteria</taxon>
        <taxon>Pseudomonadati</taxon>
        <taxon>Bacteroidota</taxon>
        <taxon>Cytophagia</taxon>
        <taxon>Cytophagales</taxon>
        <taxon>Chryseotaleaceae</taxon>
        <taxon>Chryseosolibacter</taxon>
    </lineage>
</organism>
<dbReference type="AlphaFoldDB" id="A0AAP2DJ33"/>
<evidence type="ECO:0000313" key="7">
    <source>
        <dbReference type="Proteomes" id="UP001319200"/>
    </source>
</evidence>
<comment type="caution">
    <text evidence="6">The sequence shown here is derived from an EMBL/GenBank/DDBJ whole genome shotgun (WGS) entry which is preliminary data.</text>
</comment>
<dbReference type="RefSeq" id="WP_254162901.1">
    <property type="nucleotide sequence ID" value="NZ_JAHESF010000007.1"/>
</dbReference>
<dbReference type="InterPro" id="IPR007053">
    <property type="entry name" value="LRAT_dom"/>
</dbReference>
<feature type="domain" description="LRAT" evidence="5">
    <location>
        <begin position="20"/>
        <end position="121"/>
    </location>
</feature>
<dbReference type="Pfam" id="PF04970">
    <property type="entry name" value="LRAT"/>
    <property type="match status" value="1"/>
</dbReference>
<reference evidence="6 7" key="1">
    <citation type="submission" date="2021-05" db="EMBL/GenBank/DDBJ databases">
        <title>A Polyphasic approach of four new species of the genus Ohtaekwangia: Ohtaekwangia histidinii sp. nov., Ohtaekwangia cretensis sp. nov., Ohtaekwangia indiensis sp. nov., Ohtaekwangia reichenbachii sp. nov. from diverse environment.</title>
        <authorList>
            <person name="Octaviana S."/>
        </authorList>
    </citation>
    <scope>NUCLEOTIDE SEQUENCE [LARGE SCALE GENOMIC DNA]</scope>
    <source>
        <strain evidence="6 7">PWU4</strain>
    </source>
</reference>
<keyword evidence="4" id="KW-1133">Transmembrane helix</keyword>
<evidence type="ECO:0000259" key="5">
    <source>
        <dbReference type="PROSITE" id="PS51934"/>
    </source>
</evidence>
<proteinExistence type="predicted"/>
<keyword evidence="2" id="KW-0378">Hydrolase</keyword>
<dbReference type="Proteomes" id="UP001319200">
    <property type="component" value="Unassembled WGS sequence"/>
</dbReference>
<dbReference type="GO" id="GO:0004623">
    <property type="term" value="F:phospholipase A2 activity"/>
    <property type="evidence" value="ECO:0007669"/>
    <property type="project" value="TreeGrafter"/>
</dbReference>
<evidence type="ECO:0000256" key="4">
    <source>
        <dbReference type="SAM" id="Phobius"/>
    </source>
</evidence>
<dbReference type="GO" id="GO:0070292">
    <property type="term" value="P:N-acylphosphatidylethanolamine metabolic process"/>
    <property type="evidence" value="ECO:0007669"/>
    <property type="project" value="TreeGrafter"/>
</dbReference>
<sequence>MSIHQFIIQYGVRPADAIVLQKRFFGMVDHFVIYIGIIDLQHAFVANYIHGVRVISNNELETFLAQFAPSKIEKYPGPENQRSEALKRAMSQIGQKAYNYLANNCEHFKNFVHYGIKKSTQVQKAGGVLALGGLGVALMGVGKKNDGLAVFGFFIILIGIIVAILGAPPGPNNNRKQ</sequence>
<name>A0AAP2DJ33_9BACT</name>
<feature type="transmembrane region" description="Helical" evidence="4">
    <location>
        <begin position="148"/>
        <end position="167"/>
    </location>
</feature>
<dbReference type="EMBL" id="JAHESF010000007">
    <property type="protein sequence ID" value="MBT1697140.1"/>
    <property type="molecule type" value="Genomic_DNA"/>
</dbReference>
<keyword evidence="3" id="KW-0443">Lipid metabolism</keyword>
<dbReference type="PROSITE" id="PS51934">
    <property type="entry name" value="LRAT"/>
    <property type="match status" value="1"/>
</dbReference>
<keyword evidence="7" id="KW-1185">Reference proteome</keyword>
<dbReference type="PANTHER" id="PTHR13943">
    <property type="entry name" value="HRAS-LIKE SUPPRESSOR - RELATED"/>
    <property type="match status" value="1"/>
</dbReference>
<dbReference type="PANTHER" id="PTHR13943:SF77">
    <property type="entry name" value="LRAT DOMAIN-CONTAINING PROTEIN"/>
    <property type="match status" value="1"/>
</dbReference>
<accession>A0AAP2DJ33</accession>
<keyword evidence="1" id="KW-0808">Transferase</keyword>
<evidence type="ECO:0000256" key="1">
    <source>
        <dbReference type="ARBA" id="ARBA00022679"/>
    </source>
</evidence>
<keyword evidence="4" id="KW-0472">Membrane</keyword>
<dbReference type="GO" id="GO:0016410">
    <property type="term" value="F:N-acyltransferase activity"/>
    <property type="evidence" value="ECO:0007669"/>
    <property type="project" value="TreeGrafter"/>
</dbReference>
<evidence type="ECO:0000256" key="3">
    <source>
        <dbReference type="ARBA" id="ARBA00023098"/>
    </source>
</evidence>
<keyword evidence="4" id="KW-0812">Transmembrane</keyword>
<dbReference type="Gene3D" id="3.90.1720.10">
    <property type="entry name" value="endopeptidase domain like (from Nostoc punctiforme)"/>
    <property type="match status" value="1"/>
</dbReference>
<dbReference type="InterPro" id="IPR051496">
    <property type="entry name" value="H-rev107_PLA/AT"/>
</dbReference>
<evidence type="ECO:0000256" key="2">
    <source>
        <dbReference type="ARBA" id="ARBA00022801"/>
    </source>
</evidence>
<feature type="transmembrane region" description="Helical" evidence="4">
    <location>
        <begin position="125"/>
        <end position="142"/>
    </location>
</feature>
<evidence type="ECO:0000313" key="6">
    <source>
        <dbReference type="EMBL" id="MBT1697140.1"/>
    </source>
</evidence>
<dbReference type="GO" id="GO:0005737">
    <property type="term" value="C:cytoplasm"/>
    <property type="evidence" value="ECO:0007669"/>
    <property type="project" value="TreeGrafter"/>
</dbReference>
<protein>
    <submittedName>
        <fullName evidence="6">Lecithin retinol acyltransferase family protein</fullName>
    </submittedName>
</protein>
<dbReference type="GO" id="GO:0008970">
    <property type="term" value="F:phospholipase A1 activity"/>
    <property type="evidence" value="ECO:0007669"/>
    <property type="project" value="TreeGrafter"/>
</dbReference>
<gene>
    <name evidence="6" type="ORF">KK083_09660</name>
</gene>